<name>A0A9P4HQ40_9PEZI</name>
<organism evidence="2 3">
    <name type="scientific">Saccharata proteae CBS 121410</name>
    <dbReference type="NCBI Taxonomy" id="1314787"/>
    <lineage>
        <taxon>Eukaryota</taxon>
        <taxon>Fungi</taxon>
        <taxon>Dikarya</taxon>
        <taxon>Ascomycota</taxon>
        <taxon>Pezizomycotina</taxon>
        <taxon>Dothideomycetes</taxon>
        <taxon>Dothideomycetes incertae sedis</taxon>
        <taxon>Botryosphaeriales</taxon>
        <taxon>Saccharataceae</taxon>
        <taxon>Saccharata</taxon>
    </lineage>
</organism>
<reference evidence="2" key="1">
    <citation type="journal article" date="2020" name="Stud. Mycol.">
        <title>101 Dothideomycetes genomes: a test case for predicting lifestyles and emergence of pathogens.</title>
        <authorList>
            <person name="Haridas S."/>
            <person name="Albert R."/>
            <person name="Binder M."/>
            <person name="Bloem J."/>
            <person name="Labutti K."/>
            <person name="Salamov A."/>
            <person name="Andreopoulos B."/>
            <person name="Baker S."/>
            <person name="Barry K."/>
            <person name="Bills G."/>
            <person name="Bluhm B."/>
            <person name="Cannon C."/>
            <person name="Castanera R."/>
            <person name="Culley D."/>
            <person name="Daum C."/>
            <person name="Ezra D."/>
            <person name="Gonzalez J."/>
            <person name="Henrissat B."/>
            <person name="Kuo A."/>
            <person name="Liang C."/>
            <person name="Lipzen A."/>
            <person name="Lutzoni F."/>
            <person name="Magnuson J."/>
            <person name="Mondo S."/>
            <person name="Nolan M."/>
            <person name="Ohm R."/>
            <person name="Pangilinan J."/>
            <person name="Park H.-J."/>
            <person name="Ramirez L."/>
            <person name="Alfaro M."/>
            <person name="Sun H."/>
            <person name="Tritt A."/>
            <person name="Yoshinaga Y."/>
            <person name="Zwiers L.-H."/>
            <person name="Turgeon B."/>
            <person name="Goodwin S."/>
            <person name="Spatafora J."/>
            <person name="Crous P."/>
            <person name="Grigoriev I."/>
        </authorList>
    </citation>
    <scope>NUCLEOTIDE SEQUENCE</scope>
    <source>
        <strain evidence="2">CBS 121410</strain>
    </source>
</reference>
<dbReference type="AlphaFoldDB" id="A0A9P4HQ40"/>
<keyword evidence="3" id="KW-1185">Reference proteome</keyword>
<evidence type="ECO:0000313" key="2">
    <source>
        <dbReference type="EMBL" id="KAF2085810.1"/>
    </source>
</evidence>
<sequence length="344" mass="36691">MPIHQSTSNAGTSASHTADIIGSRWSSRALGSTQALNSRWATAASSSASSNGWSTARAGQSQAAAASTTANVNTPSPTLRALELDKIKRLIDRLMWKSTLLCGSQNLALSATASSADIRDTYGGGAEAGPSRDAERANDADIDARPMAMFKLDFYEWYVLLERILVLLLAFFNVSVPRGRASGSPSGRSGLKDSAHAATASRAANGSWAHRYHVNVLKTLDKTNNPLHPVLGTDPIRGWLWKAKEFRNRWKGADEIGSWSVEEQRAEILDLSIESMLSGILETLESAHCVAVQKANIGTTGTAVFGNGAGGSGSGSRIADEDMDMDMDDAPWEAVDDAMDMEMS</sequence>
<feature type="region of interest" description="Disordered" evidence="1">
    <location>
        <begin position="47"/>
        <end position="75"/>
    </location>
</feature>
<dbReference type="OrthoDB" id="3858188at2759"/>
<evidence type="ECO:0000313" key="3">
    <source>
        <dbReference type="Proteomes" id="UP000799776"/>
    </source>
</evidence>
<gene>
    <name evidence="2" type="ORF">K490DRAFT_58434</name>
</gene>
<dbReference type="EMBL" id="ML978728">
    <property type="protein sequence ID" value="KAF2085810.1"/>
    <property type="molecule type" value="Genomic_DNA"/>
</dbReference>
<proteinExistence type="predicted"/>
<protein>
    <submittedName>
        <fullName evidence="2">Uncharacterized protein</fullName>
    </submittedName>
</protein>
<dbReference type="Proteomes" id="UP000799776">
    <property type="component" value="Unassembled WGS sequence"/>
</dbReference>
<accession>A0A9P4HQ40</accession>
<feature type="compositionally biased region" description="Low complexity" evidence="1">
    <location>
        <begin position="47"/>
        <end position="70"/>
    </location>
</feature>
<comment type="caution">
    <text evidence="2">The sequence shown here is derived from an EMBL/GenBank/DDBJ whole genome shotgun (WGS) entry which is preliminary data.</text>
</comment>
<evidence type="ECO:0000256" key="1">
    <source>
        <dbReference type="SAM" id="MobiDB-lite"/>
    </source>
</evidence>